<feature type="transmembrane region" description="Helical" evidence="7">
    <location>
        <begin position="768"/>
        <end position="789"/>
    </location>
</feature>
<dbReference type="PANTHER" id="PTHR30572:SF4">
    <property type="entry name" value="ABC TRANSPORTER PERMEASE YTRF"/>
    <property type="match status" value="1"/>
</dbReference>
<sequence>MSFRTHPAPAPARRSFRPNGLARAAVRFKPSSFVGTFVALLLAAAVVSGCGLLLQTGATASLPAARYAGVPVVAAADQEVHMTVDLGDERDEASSPVPDRARLDAALAGKAAGVPGVARAVADVAFPVRILTPGGGASSPLTASGWGSTSFTGAGLTSGRAPGAGEAVIGTGTHAGAGPADGSGVGVGERVVLRTPGGEREFTVSGTSGTPGVWFSDAGALAVSGHPGKADAIAVLPREGADAGAVADRVAAALDGRARVLTGDDRALAEGTAVPAARELLMGLGGSFGGVATMVAVFTAAGTVALSVGQRSREFALLRAIGATPRQLRRSIATEALLVAPLAGVLGCLPGTALAVWWFGQLRAKGAVPEGLALDRGVLPYGVAVAAVVVTALLGGLLAARRPSRTEPGRALAEAQVERAAVGRVRTPLGIAALVGGTVFAGVSAGLSGDAAANTALGVVMLYMLAVALLGPVVARVCAGLAGTVLGRSGASGHLAAANSRTNARRLASAITPIVLATAFVSTLLFLHTSTDRAAEHQRRAAVTADHVVADPAGLPGDAAERAAREPGVRAAVTVLRTSVLVPSDVQFAPASAQAVSADPSPVQDLGVRTGALADLRPGTVAVDQRLADSAGVRTGERLTLRMPDGGEAKPLVVATYARGLGVAEVTLPQSDLTGRVTSPYPTELLVRGGTAEGLAALGAVTGPDGAAAAHAPERELSAWANRTMAAVLGGFAAVAAANTLVMTVLHRRRELGTLRLIGTTRRQVLRMIRLEALLVAVGGLVLGSAIALATLVPMTNGLTGEAPHVPPLLYGSLAAGVVALGLVSTALPARAALRHR</sequence>
<evidence type="ECO:0000313" key="9">
    <source>
        <dbReference type="EMBL" id="GHI25978.1"/>
    </source>
</evidence>
<name>A0ABQ3PLT5_9ACTN</name>
<keyword evidence="10" id="KW-1185">Reference proteome</keyword>
<feature type="transmembrane region" description="Helical" evidence="7">
    <location>
        <begin position="460"/>
        <end position="486"/>
    </location>
</feature>
<dbReference type="PANTHER" id="PTHR30572">
    <property type="entry name" value="MEMBRANE COMPONENT OF TRANSPORTER-RELATED"/>
    <property type="match status" value="1"/>
</dbReference>
<keyword evidence="4 7" id="KW-1133">Transmembrane helix</keyword>
<dbReference type="InterPro" id="IPR050250">
    <property type="entry name" value="Macrolide_Exporter_MacB"/>
</dbReference>
<gene>
    <name evidence="9" type="ORF">Shyd_73490</name>
</gene>
<organism evidence="9 10">
    <name type="scientific">Streptomyces hydrogenans</name>
    <dbReference type="NCBI Taxonomy" id="1873719"/>
    <lineage>
        <taxon>Bacteria</taxon>
        <taxon>Bacillati</taxon>
        <taxon>Actinomycetota</taxon>
        <taxon>Actinomycetes</taxon>
        <taxon>Kitasatosporales</taxon>
        <taxon>Streptomycetaceae</taxon>
        <taxon>Streptomyces</taxon>
    </lineage>
</organism>
<feature type="transmembrane region" description="Helical" evidence="7">
    <location>
        <begin position="336"/>
        <end position="359"/>
    </location>
</feature>
<protein>
    <submittedName>
        <fullName evidence="9">ABC transporter permease</fullName>
    </submittedName>
</protein>
<evidence type="ECO:0000256" key="2">
    <source>
        <dbReference type="ARBA" id="ARBA00022475"/>
    </source>
</evidence>
<dbReference type="Pfam" id="PF02687">
    <property type="entry name" value="FtsX"/>
    <property type="match status" value="2"/>
</dbReference>
<keyword evidence="5 7" id="KW-0472">Membrane</keyword>
<evidence type="ECO:0000256" key="1">
    <source>
        <dbReference type="ARBA" id="ARBA00004651"/>
    </source>
</evidence>
<feature type="transmembrane region" description="Helical" evidence="7">
    <location>
        <begin position="429"/>
        <end position="448"/>
    </location>
</feature>
<accession>A0ABQ3PLT5</accession>
<evidence type="ECO:0000256" key="7">
    <source>
        <dbReference type="SAM" id="Phobius"/>
    </source>
</evidence>
<keyword evidence="2" id="KW-1003">Cell membrane</keyword>
<dbReference type="Proteomes" id="UP001052739">
    <property type="component" value="Unassembled WGS sequence"/>
</dbReference>
<comment type="similarity">
    <text evidence="6">Belongs to the ABC-4 integral membrane protein family.</text>
</comment>
<feature type="transmembrane region" description="Helical" evidence="7">
    <location>
        <begin position="507"/>
        <end position="527"/>
    </location>
</feature>
<evidence type="ECO:0000256" key="4">
    <source>
        <dbReference type="ARBA" id="ARBA00022989"/>
    </source>
</evidence>
<feature type="domain" description="ABC3 transporter permease C-terminal" evidence="8">
    <location>
        <begin position="287"/>
        <end position="408"/>
    </location>
</feature>
<feature type="transmembrane region" description="Helical" evidence="7">
    <location>
        <begin position="809"/>
        <end position="830"/>
    </location>
</feature>
<proteinExistence type="inferred from homology"/>
<feature type="domain" description="ABC3 transporter permease C-terminal" evidence="8">
    <location>
        <begin position="726"/>
        <end position="835"/>
    </location>
</feature>
<feature type="transmembrane region" description="Helical" evidence="7">
    <location>
        <begin position="288"/>
        <end position="309"/>
    </location>
</feature>
<feature type="transmembrane region" description="Helical" evidence="7">
    <location>
        <begin position="379"/>
        <end position="400"/>
    </location>
</feature>
<feature type="transmembrane region" description="Helical" evidence="7">
    <location>
        <begin position="725"/>
        <end position="747"/>
    </location>
</feature>
<dbReference type="RefSeq" id="WP_190223147.1">
    <property type="nucleotide sequence ID" value="NZ_BNBS01000027.1"/>
</dbReference>
<reference evidence="9" key="1">
    <citation type="submission" date="2024-05" db="EMBL/GenBank/DDBJ databases">
        <title>Whole genome shotgun sequence of Streptomyces hydrogenans NBRC 13475.</title>
        <authorList>
            <person name="Komaki H."/>
            <person name="Tamura T."/>
        </authorList>
    </citation>
    <scope>NUCLEOTIDE SEQUENCE</scope>
    <source>
        <strain evidence="9">NBRC 13475</strain>
    </source>
</reference>
<evidence type="ECO:0000256" key="6">
    <source>
        <dbReference type="ARBA" id="ARBA00038076"/>
    </source>
</evidence>
<dbReference type="EMBL" id="BNDW01000102">
    <property type="protein sequence ID" value="GHI25978.1"/>
    <property type="molecule type" value="Genomic_DNA"/>
</dbReference>
<keyword evidence="3 7" id="KW-0812">Transmembrane</keyword>
<dbReference type="InterPro" id="IPR003838">
    <property type="entry name" value="ABC3_permease_C"/>
</dbReference>
<comment type="subcellular location">
    <subcellularLocation>
        <location evidence="1">Cell membrane</location>
        <topology evidence="1">Multi-pass membrane protein</topology>
    </subcellularLocation>
</comment>
<evidence type="ECO:0000256" key="3">
    <source>
        <dbReference type="ARBA" id="ARBA00022692"/>
    </source>
</evidence>
<comment type="caution">
    <text evidence="9">The sequence shown here is derived from an EMBL/GenBank/DDBJ whole genome shotgun (WGS) entry which is preliminary data.</text>
</comment>
<evidence type="ECO:0000259" key="8">
    <source>
        <dbReference type="Pfam" id="PF02687"/>
    </source>
</evidence>
<evidence type="ECO:0000313" key="10">
    <source>
        <dbReference type="Proteomes" id="UP001052739"/>
    </source>
</evidence>
<evidence type="ECO:0000256" key="5">
    <source>
        <dbReference type="ARBA" id="ARBA00023136"/>
    </source>
</evidence>